<dbReference type="RefSeq" id="WP_184555168.1">
    <property type="nucleotide sequence ID" value="NZ_BAAARS010000001.1"/>
</dbReference>
<evidence type="ECO:0000313" key="1">
    <source>
        <dbReference type="EMBL" id="MBB6074614.1"/>
    </source>
</evidence>
<comment type="caution">
    <text evidence="1">The sequence shown here is derived from an EMBL/GenBank/DDBJ whole genome shotgun (WGS) entry which is preliminary data.</text>
</comment>
<reference evidence="1 2" key="1">
    <citation type="submission" date="2020-08" db="EMBL/GenBank/DDBJ databases">
        <title>Genomic Encyclopedia of Type Strains, Phase IV (KMG-IV): sequencing the most valuable type-strain genomes for metagenomic binning, comparative biology and taxonomic classification.</title>
        <authorList>
            <person name="Goeker M."/>
        </authorList>
    </citation>
    <scope>NUCLEOTIDE SEQUENCE [LARGE SCALE GENOMIC DNA]</scope>
    <source>
        <strain evidence="1 2">DSM 43350</strain>
    </source>
</reference>
<sequence>MADMYDLNAVRDSFFASQRRNSEAPTVPDQQVYVDRTGRVRLGTGDEGDAPLSKVPHGTFAVLSKAQRLAEERRVARRKLPANAYYEDTPGAEGWVYSIATEFGNTYVMCATFNGTQYDVRLLDPPLESVPKLDQHGNHLYKSGKICLSSSSGSGMPDLETAYSRSAVWALGVDFVQMGHSFPFNHNQ</sequence>
<keyword evidence="2" id="KW-1185">Reference proteome</keyword>
<organism evidence="1 2">
    <name type="scientific">Streptomyces paradoxus</name>
    <dbReference type="NCBI Taxonomy" id="66375"/>
    <lineage>
        <taxon>Bacteria</taxon>
        <taxon>Bacillati</taxon>
        <taxon>Actinomycetota</taxon>
        <taxon>Actinomycetes</taxon>
        <taxon>Kitasatosporales</taxon>
        <taxon>Streptomycetaceae</taxon>
        <taxon>Streptomyces</taxon>
    </lineage>
</organism>
<dbReference type="EMBL" id="JACHGV010000001">
    <property type="protein sequence ID" value="MBB6074614.1"/>
    <property type="molecule type" value="Genomic_DNA"/>
</dbReference>
<protein>
    <submittedName>
        <fullName evidence="1">Uncharacterized protein</fullName>
    </submittedName>
</protein>
<proteinExistence type="predicted"/>
<gene>
    <name evidence="1" type="ORF">HNR57_000498</name>
</gene>
<dbReference type="Proteomes" id="UP000591537">
    <property type="component" value="Unassembled WGS sequence"/>
</dbReference>
<accession>A0A7W9WF23</accession>
<evidence type="ECO:0000313" key="2">
    <source>
        <dbReference type="Proteomes" id="UP000591537"/>
    </source>
</evidence>
<name>A0A7W9WF23_9ACTN</name>
<dbReference type="AlphaFoldDB" id="A0A7W9WF23"/>